<evidence type="ECO:0000256" key="1">
    <source>
        <dbReference type="SAM" id="SignalP"/>
    </source>
</evidence>
<dbReference type="SUPFAM" id="SSF69304">
    <property type="entry name" value="Tricorn protease N-terminal domain"/>
    <property type="match status" value="1"/>
</dbReference>
<reference evidence="2" key="1">
    <citation type="journal article" date="2014" name="Genome Biol. Evol.">
        <title>The secreted proteins of Achlya hypogyna and Thraustotheca clavata identify the ancestral oomycete secretome and reveal gene acquisitions by horizontal gene transfer.</title>
        <authorList>
            <person name="Misner I."/>
            <person name="Blouin N."/>
            <person name="Leonard G."/>
            <person name="Richards T.A."/>
            <person name="Lane C.E."/>
        </authorList>
    </citation>
    <scope>NUCLEOTIDE SEQUENCE</scope>
    <source>
        <strain evidence="2">ATCC 48635</strain>
    </source>
</reference>
<keyword evidence="1" id="KW-0732">Signal</keyword>
<accession>A0A0A7CNN1</accession>
<dbReference type="Gene3D" id="2.130.10.10">
    <property type="entry name" value="YVTN repeat-like/Quinoprotein amine dehydrogenase"/>
    <property type="match status" value="1"/>
</dbReference>
<dbReference type="AlphaFoldDB" id="A0A0A7CNN1"/>
<dbReference type="InterPro" id="IPR019405">
    <property type="entry name" value="Lactonase_7-beta_prop"/>
</dbReference>
<protein>
    <submittedName>
        <fullName evidence="2">Secreted protein</fullName>
    </submittedName>
</protein>
<dbReference type="EMBL" id="KM038548">
    <property type="protein sequence ID" value="AIG56009.1"/>
    <property type="molecule type" value="Genomic_DNA"/>
</dbReference>
<organism evidence="2">
    <name type="scientific">Achlya hypogyna</name>
    <name type="common">Oomycete</name>
    <name type="synonym">Protoachlya hypogyna</name>
    <dbReference type="NCBI Taxonomy" id="1202772"/>
    <lineage>
        <taxon>Eukaryota</taxon>
        <taxon>Sar</taxon>
        <taxon>Stramenopiles</taxon>
        <taxon>Oomycota</taxon>
        <taxon>Saprolegniomycetes</taxon>
        <taxon>Saprolegniales</taxon>
        <taxon>Achlyaceae</taxon>
        <taxon>Achlya</taxon>
    </lineage>
</organism>
<name>A0A0A7CNN1_ACHHY</name>
<evidence type="ECO:0000313" key="2">
    <source>
        <dbReference type="EMBL" id="AIG56009.1"/>
    </source>
</evidence>
<sequence length="349" mass="37259">MSCFTIFAIAVGVASAATIPFSIVADYVAPETPSIAASQILAFTFDNATNLVTQHSETLTSSAQTYVAHPTGSHVYGFGVADGTLHVYSVDAATAAWSPVGSPVLLGATTAGYGISSCGRYLAFSTWPSTPAVNIVALDPTSHLPEKVKSLPVQERCDFKSAPIFAGDTSALYCLVATPYPNVVSQFRIKPSGLIAKGKVPFPKAFAQASTYLTIDAFVGIPGTGRVYGRNNMHLLWDSTRPSTTVHESAVFNRTDQIQQVFLAPNGAALIGAGYDAYFESVPFDKKGDLFMRARRVAQAPVVYSNLLPTSVGYYLDVSVDRDRAAVTVTRMTFRGCRSSPRAPVEQLF</sequence>
<dbReference type="InterPro" id="IPR015943">
    <property type="entry name" value="WD40/YVTN_repeat-like_dom_sf"/>
</dbReference>
<feature type="chain" id="PRO_5002025946" evidence="1">
    <location>
        <begin position="17"/>
        <end position="349"/>
    </location>
</feature>
<dbReference type="Pfam" id="PF10282">
    <property type="entry name" value="Lactonase"/>
    <property type="match status" value="1"/>
</dbReference>
<proteinExistence type="predicted"/>
<feature type="signal peptide" evidence="1">
    <location>
        <begin position="1"/>
        <end position="16"/>
    </location>
</feature>